<sequence length="539" mass="59876">MRWFSFRSRRNRRTASFDAVWSGLRNLHQARYRTARAGTAPAQAEAWQEAPLPRRSRAFHQALSELWQPSHDLRLRTLHIGGRDIVVAWLNGLTDNERLQAGVFDPLTHADAYASSPEALAQRLTATSITYARTMGECSTALVGGRAVVYVDRSGMALCLDVNRPPGRSVDRAENEPTVQGPQEAMVESLDLNVALLRKRLRTPRLKVETHELGTYSRTQVAILYIEGVAKPALVEEVRQRLQRIRTDIITDINHVREHITDAPFTLFPTTEETERPERVAGNLMQGRVAVIADGSPTALLVPVTFFNFLLSPEDYYTQFTLALPLRLIRHTMFWAAILLPALYVAVLSYNQDLIPTPLLISVAAQHAGIPFPTVAEALIMMFSFEALREAGTRLPRAVGQSVSIVGTLIIGDAAVRAGLVSPGMIIVIAATGVASFTLPGLGLVQTTRLLQFTFVLLAGFLGLYGIILGLMFLLGHLVSIRSFGVPYTSPIAPFIWQDMKDVIIRAPWWVMRERPRQYETLDPVRSPSPPPAKTKEPR</sequence>
<feature type="transmembrane region" description="Helical" evidence="3">
    <location>
        <begin position="332"/>
        <end position="350"/>
    </location>
</feature>
<dbReference type="GO" id="GO:0009847">
    <property type="term" value="P:spore germination"/>
    <property type="evidence" value="ECO:0007669"/>
    <property type="project" value="InterPro"/>
</dbReference>
<dbReference type="InterPro" id="IPR050768">
    <property type="entry name" value="UPF0353/GerABKA_families"/>
</dbReference>
<dbReference type="InterPro" id="IPR004995">
    <property type="entry name" value="Spore_Ger"/>
</dbReference>
<comment type="caution">
    <text evidence="4">The sequence shown here is derived from an EMBL/GenBank/DDBJ whole genome shotgun (WGS) entry which is preliminary data.</text>
</comment>
<keyword evidence="5" id="KW-1185">Reference proteome</keyword>
<gene>
    <name evidence="4" type="ORF">GCM10010885_15120</name>
</gene>
<reference evidence="4" key="1">
    <citation type="journal article" date="2014" name="Int. J. Syst. Evol. Microbiol.">
        <title>Complete genome sequence of Corynebacterium casei LMG S-19264T (=DSM 44701T), isolated from a smear-ripened cheese.</title>
        <authorList>
            <consortium name="US DOE Joint Genome Institute (JGI-PGF)"/>
            <person name="Walter F."/>
            <person name="Albersmeier A."/>
            <person name="Kalinowski J."/>
            <person name="Ruckert C."/>
        </authorList>
    </citation>
    <scope>NUCLEOTIDE SEQUENCE</scope>
    <source>
        <strain evidence="4">JCM 18487</strain>
    </source>
</reference>
<keyword evidence="3" id="KW-0812">Transmembrane</keyword>
<dbReference type="EMBL" id="BMOY01000021">
    <property type="protein sequence ID" value="GGJ06941.1"/>
    <property type="molecule type" value="Genomic_DNA"/>
</dbReference>
<comment type="similarity">
    <text evidence="1">Belongs to the GerABKA family.</text>
</comment>
<feature type="transmembrane region" description="Helical" evidence="3">
    <location>
        <begin position="425"/>
        <end position="445"/>
    </location>
</feature>
<organism evidence="4 5">
    <name type="scientific">Alicyclobacillus cellulosilyticus</name>
    <dbReference type="NCBI Taxonomy" id="1003997"/>
    <lineage>
        <taxon>Bacteria</taxon>
        <taxon>Bacillati</taxon>
        <taxon>Bacillota</taxon>
        <taxon>Bacilli</taxon>
        <taxon>Bacillales</taxon>
        <taxon>Alicyclobacillaceae</taxon>
        <taxon>Alicyclobacillus</taxon>
    </lineage>
</organism>
<protein>
    <submittedName>
        <fullName evidence="4">Spore germination protein</fullName>
    </submittedName>
</protein>
<dbReference type="GO" id="GO:0016020">
    <property type="term" value="C:membrane"/>
    <property type="evidence" value="ECO:0007669"/>
    <property type="project" value="InterPro"/>
</dbReference>
<dbReference type="PANTHER" id="PTHR22550:SF5">
    <property type="entry name" value="LEUCINE ZIPPER PROTEIN 4"/>
    <property type="match status" value="1"/>
</dbReference>
<dbReference type="Proteomes" id="UP000637695">
    <property type="component" value="Unassembled WGS sequence"/>
</dbReference>
<evidence type="ECO:0000313" key="5">
    <source>
        <dbReference type="Proteomes" id="UP000637695"/>
    </source>
</evidence>
<dbReference type="Pfam" id="PF03323">
    <property type="entry name" value="GerA"/>
    <property type="match status" value="1"/>
</dbReference>
<evidence type="ECO:0000256" key="2">
    <source>
        <dbReference type="ARBA" id="ARBA00023136"/>
    </source>
</evidence>
<dbReference type="PANTHER" id="PTHR22550">
    <property type="entry name" value="SPORE GERMINATION PROTEIN"/>
    <property type="match status" value="1"/>
</dbReference>
<evidence type="ECO:0000256" key="3">
    <source>
        <dbReference type="SAM" id="Phobius"/>
    </source>
</evidence>
<feature type="transmembrane region" description="Helical" evidence="3">
    <location>
        <begin position="451"/>
        <end position="475"/>
    </location>
</feature>
<dbReference type="AlphaFoldDB" id="A0A917KCQ8"/>
<accession>A0A917KCQ8</accession>
<dbReference type="PIRSF" id="PIRSF005690">
    <property type="entry name" value="GerBA"/>
    <property type="match status" value="1"/>
</dbReference>
<keyword evidence="2 3" id="KW-0472">Membrane</keyword>
<evidence type="ECO:0000313" key="4">
    <source>
        <dbReference type="EMBL" id="GGJ06941.1"/>
    </source>
</evidence>
<proteinExistence type="inferred from homology"/>
<reference evidence="4" key="2">
    <citation type="submission" date="2020-09" db="EMBL/GenBank/DDBJ databases">
        <authorList>
            <person name="Sun Q."/>
            <person name="Ohkuma M."/>
        </authorList>
    </citation>
    <scope>NUCLEOTIDE SEQUENCE</scope>
    <source>
        <strain evidence="4">JCM 18487</strain>
    </source>
</reference>
<name>A0A917KCQ8_9BACL</name>
<feature type="transmembrane region" description="Helical" evidence="3">
    <location>
        <begin position="370"/>
        <end position="388"/>
    </location>
</feature>
<evidence type="ECO:0000256" key="1">
    <source>
        <dbReference type="ARBA" id="ARBA00005278"/>
    </source>
</evidence>
<dbReference type="RefSeq" id="WP_188882178.1">
    <property type="nucleotide sequence ID" value="NZ_BMOY01000021.1"/>
</dbReference>
<keyword evidence="3" id="KW-1133">Transmembrane helix</keyword>